<evidence type="ECO:0000313" key="3">
    <source>
        <dbReference type="Proteomes" id="UP000095192"/>
    </source>
</evidence>
<accession>A0A1D3D9I7</accession>
<organism evidence="2 3">
    <name type="scientific">Cyclospora cayetanensis</name>
    <dbReference type="NCBI Taxonomy" id="88456"/>
    <lineage>
        <taxon>Eukaryota</taxon>
        <taxon>Sar</taxon>
        <taxon>Alveolata</taxon>
        <taxon>Apicomplexa</taxon>
        <taxon>Conoidasida</taxon>
        <taxon>Coccidia</taxon>
        <taxon>Eucoccidiorida</taxon>
        <taxon>Eimeriorina</taxon>
        <taxon>Eimeriidae</taxon>
        <taxon>Cyclospora</taxon>
    </lineage>
</organism>
<dbReference type="EMBL" id="JROU02000188">
    <property type="protein sequence ID" value="OEH80126.1"/>
    <property type="molecule type" value="Genomic_DNA"/>
</dbReference>
<dbReference type="AlphaFoldDB" id="A0A1D3D9I7"/>
<gene>
    <name evidence="2" type="ORF">cyc_03191</name>
</gene>
<feature type="region of interest" description="Disordered" evidence="1">
    <location>
        <begin position="59"/>
        <end position="84"/>
    </location>
</feature>
<feature type="compositionally biased region" description="Basic and acidic residues" evidence="1">
    <location>
        <begin position="68"/>
        <end position="84"/>
    </location>
</feature>
<evidence type="ECO:0000313" key="2">
    <source>
        <dbReference type="EMBL" id="OEH80126.1"/>
    </source>
</evidence>
<name>A0A1D3D9I7_9EIME</name>
<evidence type="ECO:0000256" key="1">
    <source>
        <dbReference type="SAM" id="MobiDB-lite"/>
    </source>
</evidence>
<keyword evidence="3" id="KW-1185">Reference proteome</keyword>
<dbReference type="InParanoid" id="A0A1D3D9I7"/>
<dbReference type="VEuPathDB" id="ToxoDB:cyc_03191"/>
<protein>
    <submittedName>
        <fullName evidence="2">Uncharacterized protein</fullName>
    </submittedName>
</protein>
<dbReference type="Proteomes" id="UP000095192">
    <property type="component" value="Unassembled WGS sequence"/>
</dbReference>
<comment type="caution">
    <text evidence="2">The sequence shown here is derived from an EMBL/GenBank/DDBJ whole genome shotgun (WGS) entry which is preliminary data.</text>
</comment>
<reference evidence="2 3" key="1">
    <citation type="journal article" date="2016" name="BMC Genomics">
        <title>Comparative genomics reveals Cyclospora cayetanensis possesses coccidia-like metabolism and invasion components but unique surface antigens.</title>
        <authorList>
            <person name="Liu S."/>
            <person name="Wang L."/>
            <person name="Zheng H."/>
            <person name="Xu Z."/>
            <person name="Roellig D.M."/>
            <person name="Li N."/>
            <person name="Frace M.A."/>
            <person name="Tang K."/>
            <person name="Arrowood M.J."/>
            <person name="Moss D.M."/>
            <person name="Zhang L."/>
            <person name="Feng Y."/>
            <person name="Xiao L."/>
        </authorList>
    </citation>
    <scope>NUCLEOTIDE SEQUENCE [LARGE SCALE GENOMIC DNA]</scope>
    <source>
        <strain evidence="2 3">CHN_HEN01</strain>
    </source>
</reference>
<proteinExistence type="predicted"/>
<sequence length="84" mass="9100">MEDTVHKLEEALRPSCSVLLVQAIALLKRPEQERPCSAPTRVALLPHGDGYKVLTSPALAMKPNLPGESDKKPHGSAKDKETVC</sequence>